<sequence>MSDFKVHGKGIDTAALEAELAERVEARRLSGACSRDVEALLAERLPDEEGYGALPPIAELDYAAKRALSSWEVSAAYPVQTEKGRLIRPFIIFAKRLARLWARIAVGPIQREQTTFNRHAAAALEAVRAQAVAERAEAHAAEEDLSELAGALLTEGEADASSSAIAEYFKGTHRATIVGPCPSALSKALADAGFKVLRVSEGTAWDVAPAGTQTSTTAAPISFLAQLDEGSQEALVVSELSFWLRPEALISLARRSYLTLMPRGKMAVTVHGFASGGPAPAWCAAPVVKKALSMAGFIDISVVRPGDSGGRVVVARKP</sequence>
<evidence type="ECO:0000313" key="1">
    <source>
        <dbReference type="EMBL" id="PKQ28943.1"/>
    </source>
</evidence>
<protein>
    <submittedName>
        <fullName evidence="1">Uncharacterized protein</fullName>
    </submittedName>
</protein>
<evidence type="ECO:0000313" key="2">
    <source>
        <dbReference type="Proteomes" id="UP000233654"/>
    </source>
</evidence>
<gene>
    <name evidence="1" type="ORF">CVT63_00045</name>
</gene>
<dbReference type="EMBL" id="PHEX01000001">
    <property type="protein sequence ID" value="PKQ28943.1"/>
    <property type="molecule type" value="Genomic_DNA"/>
</dbReference>
<accession>A0A2N3G8D3</accession>
<reference evidence="1 2" key="1">
    <citation type="journal article" date="2017" name="ISME J.">
        <title>Potential for microbial H2 and metal transformations associated with novel bacteria and archaea in deep terrestrial subsurface sediments.</title>
        <authorList>
            <person name="Hernsdorf A.W."/>
            <person name="Amano Y."/>
            <person name="Miyakawa K."/>
            <person name="Ise K."/>
            <person name="Suzuki Y."/>
            <person name="Anantharaman K."/>
            <person name="Probst A."/>
            <person name="Burstein D."/>
            <person name="Thomas B.C."/>
            <person name="Banfield J.F."/>
        </authorList>
    </citation>
    <scope>NUCLEOTIDE SEQUENCE [LARGE SCALE GENOMIC DNA]</scope>
    <source>
        <strain evidence="1">HGW-Actinobacteria-3</strain>
    </source>
</reference>
<comment type="caution">
    <text evidence="1">The sequence shown here is derived from an EMBL/GenBank/DDBJ whole genome shotgun (WGS) entry which is preliminary data.</text>
</comment>
<name>A0A2N3G8D3_9ACTN</name>
<dbReference type="Proteomes" id="UP000233654">
    <property type="component" value="Unassembled WGS sequence"/>
</dbReference>
<proteinExistence type="predicted"/>
<dbReference type="AlphaFoldDB" id="A0A2N3G8D3"/>
<organism evidence="1 2">
    <name type="scientific">Candidatus Anoxymicrobium japonicum</name>
    <dbReference type="NCBI Taxonomy" id="2013648"/>
    <lineage>
        <taxon>Bacteria</taxon>
        <taxon>Bacillati</taxon>
        <taxon>Actinomycetota</taxon>
        <taxon>Candidatus Geothermincolia</taxon>
        <taxon>Candidatus Geothermincolales</taxon>
        <taxon>Candidatus Anoxymicrobiaceae</taxon>
        <taxon>Candidatus Anoxymicrobium</taxon>
    </lineage>
</organism>